<proteinExistence type="predicted"/>
<reference evidence="1" key="1">
    <citation type="submission" date="2018-02" db="EMBL/GenBank/DDBJ databases">
        <title>Rhizophora mucronata_Transcriptome.</title>
        <authorList>
            <person name="Meera S.P."/>
            <person name="Sreeshan A."/>
            <person name="Augustine A."/>
        </authorList>
    </citation>
    <scope>NUCLEOTIDE SEQUENCE</scope>
    <source>
        <tissue evidence="1">Leaf</tissue>
    </source>
</reference>
<accession>A0A2P2QAX9</accession>
<sequence>MELGKILIWSCLVV</sequence>
<dbReference type="EMBL" id="GGEC01083631">
    <property type="protein sequence ID" value="MBX64115.1"/>
    <property type="molecule type" value="Transcribed_RNA"/>
</dbReference>
<organism evidence="1">
    <name type="scientific">Rhizophora mucronata</name>
    <name type="common">Asiatic mangrove</name>
    <dbReference type="NCBI Taxonomy" id="61149"/>
    <lineage>
        <taxon>Eukaryota</taxon>
        <taxon>Viridiplantae</taxon>
        <taxon>Streptophyta</taxon>
        <taxon>Embryophyta</taxon>
        <taxon>Tracheophyta</taxon>
        <taxon>Spermatophyta</taxon>
        <taxon>Magnoliopsida</taxon>
        <taxon>eudicotyledons</taxon>
        <taxon>Gunneridae</taxon>
        <taxon>Pentapetalae</taxon>
        <taxon>rosids</taxon>
        <taxon>fabids</taxon>
        <taxon>Malpighiales</taxon>
        <taxon>Rhizophoraceae</taxon>
        <taxon>Rhizophora</taxon>
    </lineage>
</organism>
<evidence type="ECO:0000313" key="1">
    <source>
        <dbReference type="EMBL" id="MBX64115.1"/>
    </source>
</evidence>
<protein>
    <submittedName>
        <fullName evidence="1">Uncharacterized protein</fullName>
    </submittedName>
</protein>
<name>A0A2P2QAX9_RHIMU</name>